<sequence length="185" mass="20472">MRLTFSGFEVLFIDIEASGLSSASFPIEIGWVLDDEAGPESFLVRPHATWDLDSGWSAQSAAIHGLRPAMLKAEGLSIDEACSRLDEVTHGRLVVSDAPQHDSWWLNRLYGAVGQRMTWTVGDVERLYGGLAQEAGLDPTMAERLLTHIEQIYPHPHRAGPDALRLAKAARYLADPEFRRGLHVT</sequence>
<proteinExistence type="predicted"/>
<dbReference type="SUPFAM" id="SSF53098">
    <property type="entry name" value="Ribonuclease H-like"/>
    <property type="match status" value="1"/>
</dbReference>
<dbReference type="EMBL" id="JAELXT010000026">
    <property type="protein sequence ID" value="MBJ6127532.1"/>
    <property type="molecule type" value="Genomic_DNA"/>
</dbReference>
<dbReference type="SMART" id="SM00479">
    <property type="entry name" value="EXOIII"/>
    <property type="match status" value="1"/>
</dbReference>
<dbReference type="Gene3D" id="3.30.420.10">
    <property type="entry name" value="Ribonuclease H-like superfamily/Ribonuclease H"/>
    <property type="match status" value="1"/>
</dbReference>
<keyword evidence="3" id="KW-1185">Reference proteome</keyword>
<dbReference type="InterPro" id="IPR013520">
    <property type="entry name" value="Ribonucl_H"/>
</dbReference>
<protein>
    <recommendedName>
        <fullName evidence="1">Exonuclease domain-containing protein</fullName>
    </recommendedName>
</protein>
<dbReference type="RefSeq" id="WP_199050751.1">
    <property type="nucleotide sequence ID" value="NZ_JAELXT010000026.1"/>
</dbReference>
<evidence type="ECO:0000313" key="2">
    <source>
        <dbReference type="EMBL" id="MBJ6127532.1"/>
    </source>
</evidence>
<dbReference type="Proteomes" id="UP000620670">
    <property type="component" value="Unassembled WGS sequence"/>
</dbReference>
<name>A0ABS0Y5H2_9HYPH</name>
<evidence type="ECO:0000313" key="3">
    <source>
        <dbReference type="Proteomes" id="UP000620670"/>
    </source>
</evidence>
<dbReference type="InterPro" id="IPR036397">
    <property type="entry name" value="RNaseH_sf"/>
</dbReference>
<dbReference type="InterPro" id="IPR012337">
    <property type="entry name" value="RNaseH-like_sf"/>
</dbReference>
<comment type="caution">
    <text evidence="2">The sequence shown here is derived from an EMBL/GenBank/DDBJ whole genome shotgun (WGS) entry which is preliminary data.</text>
</comment>
<reference evidence="3" key="1">
    <citation type="submission" date="2020-12" db="EMBL/GenBank/DDBJ databases">
        <title>Hymenobacter sp.</title>
        <authorList>
            <person name="Kim M.K."/>
        </authorList>
    </citation>
    <scope>NUCLEOTIDE SEQUENCE [LARGE SCALE GENOMIC DNA]</scope>
    <source>
        <strain evidence="3">BT325</strain>
    </source>
</reference>
<feature type="domain" description="Exonuclease" evidence="1">
    <location>
        <begin position="9"/>
        <end position="179"/>
    </location>
</feature>
<organism evidence="2 3">
    <name type="scientific">Microvirga splendida</name>
    <dbReference type="NCBI Taxonomy" id="2795727"/>
    <lineage>
        <taxon>Bacteria</taxon>
        <taxon>Pseudomonadati</taxon>
        <taxon>Pseudomonadota</taxon>
        <taxon>Alphaproteobacteria</taxon>
        <taxon>Hyphomicrobiales</taxon>
        <taxon>Methylobacteriaceae</taxon>
        <taxon>Microvirga</taxon>
    </lineage>
</organism>
<gene>
    <name evidence="2" type="ORF">JAO75_19200</name>
</gene>
<evidence type="ECO:0000259" key="1">
    <source>
        <dbReference type="SMART" id="SM00479"/>
    </source>
</evidence>
<accession>A0ABS0Y5H2</accession>